<dbReference type="AlphaFoldDB" id="A0A0B7ABN5"/>
<dbReference type="EMBL" id="HACG01031192">
    <property type="protein sequence ID" value="CEK78057.1"/>
    <property type="molecule type" value="Transcribed_RNA"/>
</dbReference>
<dbReference type="EMBL" id="HACG01031190">
    <property type="protein sequence ID" value="CEK78055.1"/>
    <property type="molecule type" value="Transcribed_RNA"/>
</dbReference>
<feature type="compositionally biased region" description="Basic and acidic residues" evidence="1">
    <location>
        <begin position="30"/>
        <end position="42"/>
    </location>
</feature>
<evidence type="ECO:0000313" key="2">
    <source>
        <dbReference type="EMBL" id="CEK78055.1"/>
    </source>
</evidence>
<evidence type="ECO:0000313" key="3">
    <source>
        <dbReference type="EMBL" id="CEK78057.1"/>
    </source>
</evidence>
<dbReference type="EMBL" id="HACG01031193">
    <property type="protein sequence ID" value="CEK78058.1"/>
    <property type="molecule type" value="Transcribed_RNA"/>
</dbReference>
<organism evidence="3">
    <name type="scientific">Arion vulgaris</name>
    <dbReference type="NCBI Taxonomy" id="1028688"/>
    <lineage>
        <taxon>Eukaryota</taxon>
        <taxon>Metazoa</taxon>
        <taxon>Spiralia</taxon>
        <taxon>Lophotrochozoa</taxon>
        <taxon>Mollusca</taxon>
        <taxon>Gastropoda</taxon>
        <taxon>Heterobranchia</taxon>
        <taxon>Euthyneura</taxon>
        <taxon>Panpulmonata</taxon>
        <taxon>Eupulmonata</taxon>
        <taxon>Stylommatophora</taxon>
        <taxon>Helicina</taxon>
        <taxon>Arionoidea</taxon>
        <taxon>Arionidae</taxon>
        <taxon>Arion</taxon>
    </lineage>
</organism>
<evidence type="ECO:0000256" key="1">
    <source>
        <dbReference type="SAM" id="MobiDB-lite"/>
    </source>
</evidence>
<gene>
    <name evidence="3" type="primary">ORF108075</name>
    <name evidence="2" type="synonym">ORF108070</name>
    <name evidence="4" type="synonym">ORF108077</name>
</gene>
<evidence type="ECO:0000313" key="4">
    <source>
        <dbReference type="EMBL" id="CEK78058.1"/>
    </source>
</evidence>
<accession>A0A0B7ABN5</accession>
<sequence>MKVKNRDEWSQFISTAMNIKSSKKKVKKSVNKERGENEESKTGRGKNVL</sequence>
<reference evidence="3" key="1">
    <citation type="submission" date="2014-12" db="EMBL/GenBank/DDBJ databases">
        <title>Insight into the proteome of Arion vulgaris.</title>
        <authorList>
            <person name="Aradska J."/>
            <person name="Bulat T."/>
            <person name="Smidak R."/>
            <person name="Sarate P."/>
            <person name="Gangsoo J."/>
            <person name="Sialana F."/>
            <person name="Bilban M."/>
            <person name="Lubec G."/>
        </authorList>
    </citation>
    <scope>NUCLEOTIDE SEQUENCE</scope>
    <source>
        <tissue evidence="3">Skin</tissue>
    </source>
</reference>
<feature type="region of interest" description="Disordered" evidence="1">
    <location>
        <begin position="18"/>
        <end position="49"/>
    </location>
</feature>
<name>A0A0B7ABN5_9EUPU</name>
<protein>
    <submittedName>
        <fullName evidence="3">Uncharacterized protein</fullName>
    </submittedName>
</protein>
<proteinExistence type="predicted"/>